<sequence>MWNIALEVELAFLFLGRGWQRHYPEHTRADAFGQGLDGTPFTGAVAPFKDDAHFQALADHPPLQLNQLHMQAVQLFFVLRALKRGGGAIFVTGLLFFLSLSAMMPSFTG</sequence>
<evidence type="ECO:0000313" key="2">
    <source>
        <dbReference type="EMBL" id="VTP68294.1"/>
    </source>
</evidence>
<keyword evidence="1" id="KW-0472">Membrane</keyword>
<gene>
    <name evidence="2" type="ORF">NCTC13032_03482</name>
</gene>
<protein>
    <submittedName>
        <fullName evidence="2">Uncharacterized protein</fullName>
    </submittedName>
</protein>
<dbReference type="Proteomes" id="UP000310719">
    <property type="component" value="Chromosome"/>
</dbReference>
<dbReference type="AlphaFoldDB" id="A0A4U9HV00"/>
<keyword evidence="1" id="KW-1133">Transmembrane helix</keyword>
<dbReference type="EMBL" id="LR590464">
    <property type="protein sequence ID" value="VTP68294.1"/>
    <property type="molecule type" value="Genomic_DNA"/>
</dbReference>
<proteinExistence type="predicted"/>
<name>A0A4U9HV00_9ENTR</name>
<feature type="transmembrane region" description="Helical" evidence="1">
    <location>
        <begin position="87"/>
        <end position="107"/>
    </location>
</feature>
<evidence type="ECO:0000256" key="1">
    <source>
        <dbReference type="SAM" id="Phobius"/>
    </source>
</evidence>
<organism evidence="2 3">
    <name type="scientific">Leclercia adecarboxylata</name>
    <dbReference type="NCBI Taxonomy" id="83655"/>
    <lineage>
        <taxon>Bacteria</taxon>
        <taxon>Pseudomonadati</taxon>
        <taxon>Pseudomonadota</taxon>
        <taxon>Gammaproteobacteria</taxon>
        <taxon>Enterobacterales</taxon>
        <taxon>Enterobacteriaceae</taxon>
        <taxon>Leclercia</taxon>
    </lineage>
</organism>
<keyword evidence="1" id="KW-0812">Transmembrane</keyword>
<accession>A0A4U9HV00</accession>
<reference evidence="2 3" key="1">
    <citation type="submission" date="2019-05" db="EMBL/GenBank/DDBJ databases">
        <authorList>
            <consortium name="Pathogen Informatics"/>
        </authorList>
    </citation>
    <scope>NUCLEOTIDE SEQUENCE [LARGE SCALE GENOMIC DNA]</scope>
    <source>
        <strain evidence="2 3">NCTC13032</strain>
    </source>
</reference>
<evidence type="ECO:0000313" key="3">
    <source>
        <dbReference type="Proteomes" id="UP000310719"/>
    </source>
</evidence>